<dbReference type="InterPro" id="IPR017378">
    <property type="entry name" value="Torsin_1/2"/>
</dbReference>
<protein>
    <recommendedName>
        <fullName evidence="6">Torsin-1A</fullName>
    </recommendedName>
    <alternativeName>
        <fullName evidence="19">Dystonia 1 protein</fullName>
    </alternativeName>
</protein>
<keyword evidence="12" id="KW-0770">Synapse</keyword>
<evidence type="ECO:0000256" key="16">
    <source>
        <dbReference type="ARBA" id="ARBA00023273"/>
    </source>
</evidence>
<dbReference type="FunFam" id="3.40.50.300:FF:002276">
    <property type="entry name" value="Torsin, putative"/>
    <property type="match status" value="1"/>
</dbReference>
<evidence type="ECO:0000259" key="23">
    <source>
        <dbReference type="Pfam" id="PF21376"/>
    </source>
</evidence>
<evidence type="ECO:0000256" key="1">
    <source>
        <dbReference type="ARBA" id="ARBA00004156"/>
    </source>
</evidence>
<evidence type="ECO:0000256" key="20">
    <source>
        <dbReference type="ARBA" id="ARBA00034103"/>
    </source>
</evidence>
<dbReference type="Pfam" id="PF06309">
    <property type="entry name" value="Torsin"/>
    <property type="match status" value="1"/>
</dbReference>
<dbReference type="GO" id="GO:0030659">
    <property type="term" value="C:cytoplasmic vesicle membrane"/>
    <property type="evidence" value="ECO:0007669"/>
    <property type="project" value="UniProtKB-SubCell"/>
</dbReference>
<reference evidence="24 25" key="1">
    <citation type="submission" date="2014-04" db="EMBL/GenBank/DDBJ databases">
        <title>Genome evolution of avian class.</title>
        <authorList>
            <person name="Zhang G."/>
            <person name="Li C."/>
        </authorList>
    </citation>
    <scope>NUCLEOTIDE SEQUENCE [LARGE SCALE GENOMIC DNA]</scope>
    <source>
        <strain evidence="24">BGI_N335</strain>
    </source>
</reference>
<dbReference type="InterPro" id="IPR027417">
    <property type="entry name" value="P-loop_NTPase"/>
</dbReference>
<dbReference type="GO" id="GO:0045202">
    <property type="term" value="C:synapse"/>
    <property type="evidence" value="ECO:0007669"/>
    <property type="project" value="UniProtKB-SubCell"/>
</dbReference>
<dbReference type="Proteomes" id="UP000053638">
    <property type="component" value="Unassembled WGS sequence"/>
</dbReference>
<dbReference type="PIRSF" id="PIRSF038079">
    <property type="entry name" value="Torsin_2A"/>
    <property type="match status" value="1"/>
</dbReference>
<proteinExistence type="inferred from homology"/>
<dbReference type="GO" id="GO:0031965">
    <property type="term" value="C:nuclear membrane"/>
    <property type="evidence" value="ECO:0007669"/>
    <property type="project" value="UniProtKB-SubCell"/>
</dbReference>
<dbReference type="AlphaFoldDB" id="A0A091TT10"/>
<evidence type="ECO:0000256" key="18">
    <source>
        <dbReference type="ARBA" id="ARBA00025909"/>
    </source>
</evidence>
<comment type="subcellular location">
    <subcellularLocation>
        <location evidence="4">Cell projection</location>
        <location evidence="4">Growth cone</location>
    </subcellularLocation>
    <subcellularLocation>
        <location evidence="1">Cytoplasmic vesicle membrane</location>
    </subcellularLocation>
    <subcellularLocation>
        <location evidence="2">Endoplasmic reticulum lumen</location>
    </subcellularLocation>
    <subcellularLocation>
        <location evidence="3">Nucleus membrane</location>
        <topology evidence="3">Peripheral membrane protein</topology>
    </subcellularLocation>
    <subcellularLocation>
        <location evidence="20">Synapse</location>
    </subcellularLocation>
</comment>
<evidence type="ECO:0000256" key="2">
    <source>
        <dbReference type="ARBA" id="ARBA00004319"/>
    </source>
</evidence>
<gene>
    <name evidence="24" type="ORF">N335_09450</name>
</gene>
<dbReference type="GO" id="GO:0034504">
    <property type="term" value="P:protein localization to nucleus"/>
    <property type="evidence" value="ECO:0007669"/>
    <property type="project" value="TreeGrafter"/>
</dbReference>
<sequence>AFDPLSTSVFMGGAAVAWQLLSPHSWLKCSLLECCNMKDTLDLTVIKMDLERKVFGQHLAIEILLRALGTNMRSKRPRKPLVMSFHGWTGTGKSFVSSIIAENLYQLHMTRKRFVHHFSTVLHFPHLSHVHLYKEQLQNWIRSNVSTCPRSLFIFSEMDQMPHGLIDSIMPFLDYHEEIDGVYYGKAIFLFLNNAGGDKITEIALDYWRRLKTREDIPVKELQSLLSEEIFRNRNSGFFHSQLIQKNLIDYFIPFLPLEYKHVRECVREELHVQGHPKDEDLITEIALAMTDYPSEERLYSSKGCKTVASRVTL</sequence>
<evidence type="ECO:0000256" key="8">
    <source>
        <dbReference type="ARBA" id="ARBA00022741"/>
    </source>
</evidence>
<dbReference type="InterPro" id="IPR010448">
    <property type="entry name" value="Torsin"/>
</dbReference>
<keyword evidence="15" id="KW-0539">Nucleus</keyword>
<organism evidence="24 25">
    <name type="scientific">Phaethon lepturus</name>
    <name type="common">White-tailed tropicbird</name>
    <dbReference type="NCBI Taxonomy" id="97097"/>
    <lineage>
        <taxon>Eukaryota</taxon>
        <taxon>Metazoa</taxon>
        <taxon>Chordata</taxon>
        <taxon>Craniata</taxon>
        <taxon>Vertebrata</taxon>
        <taxon>Euteleostomi</taxon>
        <taxon>Archelosauria</taxon>
        <taxon>Archosauria</taxon>
        <taxon>Dinosauria</taxon>
        <taxon>Saurischia</taxon>
        <taxon>Theropoda</taxon>
        <taxon>Coelurosauria</taxon>
        <taxon>Aves</taxon>
        <taxon>Neognathae</taxon>
        <taxon>Neoaves</taxon>
        <taxon>Phaethontimorphae</taxon>
        <taxon>Phaethontiformes</taxon>
        <taxon>Phaethontidae</taxon>
        <taxon>Phaethon</taxon>
    </lineage>
</organism>
<evidence type="ECO:0000256" key="9">
    <source>
        <dbReference type="ARBA" id="ARBA00022801"/>
    </source>
</evidence>
<comment type="subunit">
    <text evidence="18">Homohexamer. Interacts with TOR1B; the interaction may be specific of neural tissues. Interacts (ATP-bound) with TOR1AIP1 and TOR1AIP2; the interactions induce ATPase activity. Interacts with KLHL14; preferentially when ATP-free. Interacts with KLC1 (via TPR repeats); the interaction associates TOR1A with the kinesin oligomeric complex. Interacts with COPS4; the interaction associates TOR1A with the CSN complex. Interacts with SNAPIN; the interaction is direct and associates SNAPIN with the CSN complex. Interacts with STON2. Interacts (ATP-bound) with SYNE3 (via KASH domain); the interaction is required for SYNE3 nuclear envelope localization. Interacts with VIM; the interaction associates TOR1A with the cytoskeleton. Interacts with PLEC. Interacts (ATP-bound) with SLC6A3; regulates SLC6A3 transport to the plasma membrane.</text>
</comment>
<dbReference type="InterPro" id="IPR049337">
    <property type="entry name" value="TOR1A_C"/>
</dbReference>
<feature type="non-terminal residue" evidence="24">
    <location>
        <position position="314"/>
    </location>
</feature>
<dbReference type="GO" id="GO:0030426">
    <property type="term" value="C:growth cone"/>
    <property type="evidence" value="ECO:0007669"/>
    <property type="project" value="UniProtKB-SubCell"/>
</dbReference>
<keyword evidence="13" id="KW-0472">Membrane</keyword>
<evidence type="ECO:0000256" key="13">
    <source>
        <dbReference type="ARBA" id="ARBA00023136"/>
    </source>
</evidence>
<evidence type="ECO:0000256" key="10">
    <source>
        <dbReference type="ARBA" id="ARBA00022824"/>
    </source>
</evidence>
<dbReference type="GO" id="GO:0016887">
    <property type="term" value="F:ATP hydrolysis activity"/>
    <property type="evidence" value="ECO:0007669"/>
    <property type="project" value="InterPro"/>
</dbReference>
<keyword evidence="17" id="KW-0968">Cytoplasmic vesicle</keyword>
<dbReference type="GO" id="GO:0005788">
    <property type="term" value="C:endoplasmic reticulum lumen"/>
    <property type="evidence" value="ECO:0007669"/>
    <property type="project" value="UniProtKB-SubCell"/>
</dbReference>
<dbReference type="PANTHER" id="PTHR10760">
    <property type="entry name" value="TORSIN"/>
    <property type="match status" value="1"/>
</dbReference>
<dbReference type="EMBL" id="KK465372">
    <property type="protein sequence ID" value="KFQ81504.1"/>
    <property type="molecule type" value="Genomic_DNA"/>
</dbReference>
<keyword evidence="7" id="KW-0732">Signal</keyword>
<evidence type="ECO:0000256" key="6">
    <source>
        <dbReference type="ARBA" id="ARBA00013611"/>
    </source>
</evidence>
<keyword evidence="9" id="KW-0378">Hydrolase</keyword>
<keyword evidence="10" id="KW-0256">Endoplasmic reticulum</keyword>
<evidence type="ECO:0000256" key="17">
    <source>
        <dbReference type="ARBA" id="ARBA00023329"/>
    </source>
</evidence>
<dbReference type="PhylomeDB" id="A0A091TT10"/>
<dbReference type="PANTHER" id="PTHR10760:SF15">
    <property type="entry name" value="TORSIN-1A"/>
    <property type="match status" value="1"/>
</dbReference>
<dbReference type="GO" id="GO:0005524">
    <property type="term" value="F:ATP binding"/>
    <property type="evidence" value="ECO:0007669"/>
    <property type="project" value="UniProtKB-KW"/>
</dbReference>
<evidence type="ECO:0000313" key="25">
    <source>
        <dbReference type="Proteomes" id="UP000053638"/>
    </source>
</evidence>
<evidence type="ECO:0000256" key="7">
    <source>
        <dbReference type="ARBA" id="ARBA00022729"/>
    </source>
</evidence>
<dbReference type="SUPFAM" id="SSF52540">
    <property type="entry name" value="P-loop containing nucleoside triphosphate hydrolases"/>
    <property type="match status" value="1"/>
</dbReference>
<dbReference type="GO" id="GO:0019894">
    <property type="term" value="F:kinesin binding"/>
    <property type="evidence" value="ECO:0007669"/>
    <property type="project" value="TreeGrafter"/>
</dbReference>
<evidence type="ECO:0000256" key="21">
    <source>
        <dbReference type="ARBA" id="ARBA00049360"/>
    </source>
</evidence>
<evidence type="ECO:0000256" key="5">
    <source>
        <dbReference type="ARBA" id="ARBA00006235"/>
    </source>
</evidence>
<feature type="binding site" evidence="22">
    <location>
        <begin position="87"/>
        <end position="94"/>
    </location>
    <ligand>
        <name>ATP</name>
        <dbReference type="ChEBI" id="CHEBI:30616"/>
    </ligand>
</feature>
<dbReference type="GO" id="GO:0071763">
    <property type="term" value="P:nuclear membrane organization"/>
    <property type="evidence" value="ECO:0007669"/>
    <property type="project" value="TreeGrafter"/>
</dbReference>
<evidence type="ECO:0000256" key="19">
    <source>
        <dbReference type="ARBA" id="ARBA00033320"/>
    </source>
</evidence>
<feature type="domain" description="Torsin-1A C-terminal" evidence="23">
    <location>
        <begin position="258"/>
        <end position="312"/>
    </location>
</feature>
<keyword evidence="8 22" id="KW-0547">Nucleotide-binding</keyword>
<evidence type="ECO:0000256" key="15">
    <source>
        <dbReference type="ARBA" id="ARBA00023242"/>
    </source>
</evidence>
<evidence type="ECO:0000256" key="11">
    <source>
        <dbReference type="ARBA" id="ARBA00022840"/>
    </source>
</evidence>
<accession>A0A091TT10</accession>
<dbReference type="Gene3D" id="3.40.50.300">
    <property type="entry name" value="P-loop containing nucleotide triphosphate hydrolases"/>
    <property type="match status" value="1"/>
</dbReference>
<keyword evidence="11 22" id="KW-0067">ATP-binding</keyword>
<name>A0A091TT10_PHALP</name>
<evidence type="ECO:0000256" key="4">
    <source>
        <dbReference type="ARBA" id="ARBA00004624"/>
    </source>
</evidence>
<feature type="non-terminal residue" evidence="24">
    <location>
        <position position="1"/>
    </location>
</feature>
<comment type="catalytic activity">
    <reaction evidence="21">
        <text>ATP + H2O = ADP + phosphate + H(+)</text>
        <dbReference type="Rhea" id="RHEA:13065"/>
        <dbReference type="ChEBI" id="CHEBI:15377"/>
        <dbReference type="ChEBI" id="CHEBI:15378"/>
        <dbReference type="ChEBI" id="CHEBI:30616"/>
        <dbReference type="ChEBI" id="CHEBI:43474"/>
        <dbReference type="ChEBI" id="CHEBI:456216"/>
    </reaction>
</comment>
<keyword evidence="14" id="KW-0325">Glycoprotein</keyword>
<keyword evidence="25" id="KW-1185">Reference proteome</keyword>
<evidence type="ECO:0000256" key="14">
    <source>
        <dbReference type="ARBA" id="ARBA00023180"/>
    </source>
</evidence>
<comment type="similarity">
    <text evidence="5">Belongs to the ClpA/ClpB family. Torsin subfamily.</text>
</comment>
<dbReference type="Pfam" id="PF21376">
    <property type="entry name" value="TOR1A_C"/>
    <property type="match status" value="1"/>
</dbReference>
<evidence type="ECO:0000313" key="24">
    <source>
        <dbReference type="EMBL" id="KFQ81504.1"/>
    </source>
</evidence>
<evidence type="ECO:0000256" key="3">
    <source>
        <dbReference type="ARBA" id="ARBA00004617"/>
    </source>
</evidence>
<keyword evidence="16" id="KW-0966">Cell projection</keyword>
<evidence type="ECO:0000256" key="22">
    <source>
        <dbReference type="PIRSR" id="PIRSR038079-1"/>
    </source>
</evidence>
<evidence type="ECO:0000256" key="12">
    <source>
        <dbReference type="ARBA" id="ARBA00023018"/>
    </source>
</evidence>